<dbReference type="InterPro" id="IPR012910">
    <property type="entry name" value="Plug_dom"/>
</dbReference>
<evidence type="ECO:0000256" key="9">
    <source>
        <dbReference type="ARBA" id="ARBA00023136"/>
    </source>
</evidence>
<keyword evidence="16" id="KW-0675">Receptor</keyword>
<dbReference type="EMBL" id="CP022048">
    <property type="protein sequence ID" value="ASE41097.1"/>
    <property type="molecule type" value="Genomic_DNA"/>
</dbReference>
<proteinExistence type="inferred from homology"/>
<dbReference type="Proteomes" id="UP000197050">
    <property type="component" value="Chromosome"/>
</dbReference>
<evidence type="ECO:0000256" key="1">
    <source>
        <dbReference type="ARBA" id="ARBA00004571"/>
    </source>
</evidence>
<evidence type="ECO:0000313" key="17">
    <source>
        <dbReference type="Proteomes" id="UP000197050"/>
    </source>
</evidence>
<keyword evidence="3 11" id="KW-1134">Transmembrane beta strand</keyword>
<reference evidence="17" key="1">
    <citation type="submission" date="2017-06" db="EMBL/GenBank/DDBJ databases">
        <title>FDA dAtabase for Regulatory Grade micrObial Sequences (FDA-ARGOS): Supporting development and validation of Infectious Disease Dx tests.</title>
        <authorList>
            <person name="Minogue T."/>
            <person name="Wolcott M."/>
            <person name="Wasieloski L."/>
            <person name="Aguilar W."/>
            <person name="Moore D."/>
            <person name="Tallon L."/>
            <person name="Sadzewicz L."/>
            <person name="Sengamalay N."/>
            <person name="Ott S."/>
            <person name="Godinez A."/>
            <person name="Nagaraj S."/>
            <person name="Nadendla S."/>
            <person name="Geyer C."/>
            <person name="Sichtig H."/>
        </authorList>
    </citation>
    <scope>NUCLEOTIDE SEQUENCE [LARGE SCALE GENOMIC DNA]</scope>
    <source>
        <strain evidence="17">FDAARGOS_289</strain>
    </source>
</reference>
<dbReference type="Pfam" id="PF07715">
    <property type="entry name" value="Plug"/>
    <property type="match status" value="1"/>
</dbReference>
<dbReference type="Pfam" id="PF00593">
    <property type="entry name" value="TonB_dep_Rec_b-barrel"/>
    <property type="match status" value="1"/>
</dbReference>
<keyword evidence="9 11" id="KW-0472">Membrane</keyword>
<feature type="domain" description="TonB-dependent receptor plug" evidence="15">
    <location>
        <begin position="35"/>
        <end position="142"/>
    </location>
</feature>
<evidence type="ECO:0000256" key="4">
    <source>
        <dbReference type="ARBA" id="ARBA00022496"/>
    </source>
</evidence>
<evidence type="ECO:0000256" key="7">
    <source>
        <dbReference type="ARBA" id="ARBA00023065"/>
    </source>
</evidence>
<keyword evidence="4" id="KW-0410">Iron transport</keyword>
<keyword evidence="5 11" id="KW-0812">Transmembrane</keyword>
<dbReference type="InterPro" id="IPR036942">
    <property type="entry name" value="Beta-barrel_TonB_sf"/>
</dbReference>
<evidence type="ECO:0000256" key="13">
    <source>
        <dbReference type="SAM" id="MobiDB-lite"/>
    </source>
</evidence>
<evidence type="ECO:0000256" key="12">
    <source>
        <dbReference type="RuleBase" id="RU003357"/>
    </source>
</evidence>
<dbReference type="GO" id="GO:0009279">
    <property type="term" value="C:cell outer membrane"/>
    <property type="evidence" value="ECO:0007669"/>
    <property type="project" value="UniProtKB-SubCell"/>
</dbReference>
<feature type="region of interest" description="Disordered" evidence="13">
    <location>
        <begin position="200"/>
        <end position="232"/>
    </location>
</feature>
<evidence type="ECO:0000256" key="11">
    <source>
        <dbReference type="PROSITE-ProRule" id="PRU01360"/>
    </source>
</evidence>
<evidence type="ECO:0000256" key="6">
    <source>
        <dbReference type="ARBA" id="ARBA00023004"/>
    </source>
</evidence>
<dbReference type="GO" id="GO:0006826">
    <property type="term" value="P:iron ion transport"/>
    <property type="evidence" value="ECO:0007669"/>
    <property type="project" value="UniProtKB-KW"/>
</dbReference>
<evidence type="ECO:0000259" key="14">
    <source>
        <dbReference type="Pfam" id="PF00593"/>
    </source>
</evidence>
<evidence type="ECO:0000313" key="16">
    <source>
        <dbReference type="EMBL" id="ASE41097.1"/>
    </source>
</evidence>
<sequence length="787" mass="84267">MAQDAIGSARAPESPQAATQLDEVVVTARRKDERLLDVPVAVTAVAAETMDGYAVTTVSDLATMVPSMVAGKAASGSSASIFLRGVGSTALSAGFDQSVSFVIDGLPMSRGREISLPQFDVQSVEVLRGPQALFFGKNTTGGLISIASNNPTANFEAGARVGYGFEARDKYGEAYVSGPINDTLRARLAARLSDSEGAFTNTAADTYPTPIPGQVRTSTGPRRGGSESASARLSLDWDPTSALNVKFKAGATSVKDGGPTDIVERLCGGGRTTPLAANGIPPSPNADCRIDGRSDSASLPADVVKADYRWARDGKMYGDFASQYAVLTGNYEADKFDLTSVTGYYHFRQTDLNNVSGEGYPASFSQYADFKQTSQEVRVQTKFDGPLNLLFGGFWAHGEFEFNTDAYIFPVPLDPTTNTYTTFRRDNGFETDSRSLFLQGTYNFSEQWELSAGGRYSWEERDSYQRSRAPHSAFAAVFPGGLELKDSYDGSNFSPEVTLRYKPSRDTTIYAAYKQGFKAGGYNISQALTPVATVAAGRFGAETAEGAEVGLRTLAFDRNLSFNITAYRYIYSDLQVQFFDPTTVSLTAGNAGELLTQGVEADLNYRVPAIDGLSLRGSAAWNDATYRDYVGQCYPGQTIAGGCNLLPAGGVFNGQNYDGRRPPKAPEFAARVGGTFERAVTASGVTLRANGDVSYTSSYNFSDALRPDAVQDSFYKVDASLSLVAPDERWTVSLIGRNLTNELVVAAGNDIPFAGGSGTGTNTGVVADMSAFVDNPREVLIEFAWKF</sequence>
<evidence type="ECO:0000256" key="2">
    <source>
        <dbReference type="ARBA" id="ARBA00022448"/>
    </source>
</evidence>
<dbReference type="PANTHER" id="PTHR32552">
    <property type="entry name" value="FERRICHROME IRON RECEPTOR-RELATED"/>
    <property type="match status" value="1"/>
</dbReference>
<keyword evidence="7" id="KW-0406">Ion transport</keyword>
<keyword evidence="2 11" id="KW-0813">Transport</keyword>
<evidence type="ECO:0000256" key="5">
    <source>
        <dbReference type="ARBA" id="ARBA00022692"/>
    </source>
</evidence>
<comment type="subcellular location">
    <subcellularLocation>
        <location evidence="1 11">Cell outer membrane</location>
        <topology evidence="1 11">Multi-pass membrane protein</topology>
    </subcellularLocation>
</comment>
<gene>
    <name evidence="16" type="ORF">CEP68_04490</name>
</gene>
<accession>A0A1Z3UCX0</accession>
<feature type="domain" description="TonB-dependent receptor-like beta-barrel" evidence="14">
    <location>
        <begin position="303"/>
        <end position="739"/>
    </location>
</feature>
<keyword evidence="10 11" id="KW-0998">Cell outer membrane</keyword>
<name>A0A1Z3UCX0_BREVE</name>
<evidence type="ECO:0000256" key="10">
    <source>
        <dbReference type="ARBA" id="ARBA00023237"/>
    </source>
</evidence>
<evidence type="ECO:0000259" key="15">
    <source>
        <dbReference type="Pfam" id="PF07715"/>
    </source>
</evidence>
<dbReference type="InterPro" id="IPR000531">
    <property type="entry name" value="Beta-barrel_TonB"/>
</dbReference>
<protein>
    <submittedName>
        <fullName evidence="16">TonB-dependent receptor</fullName>
    </submittedName>
</protein>
<organism evidence="16 17">
    <name type="scientific">Brevundimonas vesicularis</name>
    <name type="common">Pseudomonas vesicularis</name>
    <dbReference type="NCBI Taxonomy" id="41276"/>
    <lineage>
        <taxon>Bacteria</taxon>
        <taxon>Pseudomonadati</taxon>
        <taxon>Pseudomonadota</taxon>
        <taxon>Alphaproteobacteria</taxon>
        <taxon>Caulobacterales</taxon>
        <taxon>Caulobacteraceae</taxon>
        <taxon>Brevundimonas</taxon>
    </lineage>
</organism>
<evidence type="ECO:0000256" key="8">
    <source>
        <dbReference type="ARBA" id="ARBA00023077"/>
    </source>
</evidence>
<dbReference type="KEGG" id="bvc:CEP68_04490"/>
<comment type="similarity">
    <text evidence="11 12">Belongs to the TonB-dependent receptor family.</text>
</comment>
<dbReference type="Gene3D" id="2.40.170.20">
    <property type="entry name" value="TonB-dependent receptor, beta-barrel domain"/>
    <property type="match status" value="1"/>
</dbReference>
<evidence type="ECO:0000256" key="3">
    <source>
        <dbReference type="ARBA" id="ARBA00022452"/>
    </source>
</evidence>
<dbReference type="AlphaFoldDB" id="A0A1Z3UCX0"/>
<dbReference type="PANTHER" id="PTHR32552:SF81">
    <property type="entry name" value="TONB-DEPENDENT OUTER MEMBRANE RECEPTOR"/>
    <property type="match status" value="1"/>
</dbReference>
<dbReference type="PROSITE" id="PS52016">
    <property type="entry name" value="TONB_DEPENDENT_REC_3"/>
    <property type="match status" value="1"/>
</dbReference>
<keyword evidence="6" id="KW-0408">Iron</keyword>
<dbReference type="InterPro" id="IPR039426">
    <property type="entry name" value="TonB-dep_rcpt-like"/>
</dbReference>
<keyword evidence="8 12" id="KW-0798">TonB box</keyword>
<dbReference type="SUPFAM" id="SSF56935">
    <property type="entry name" value="Porins"/>
    <property type="match status" value="1"/>
</dbReference>